<sequence length="80" mass="8913">SVPWPGRTFMIRNRASNRILAREDGNLVLKEVAELAPCGWLWACVEHPEGRCPNWSRGNQTILGRDNQGGFRAGATEHKG</sequence>
<dbReference type="EMBL" id="MU853681">
    <property type="protein sequence ID" value="KAK4139189.1"/>
    <property type="molecule type" value="Genomic_DNA"/>
</dbReference>
<dbReference type="Proteomes" id="UP001302676">
    <property type="component" value="Unassembled WGS sequence"/>
</dbReference>
<feature type="non-terminal residue" evidence="1">
    <location>
        <position position="1"/>
    </location>
</feature>
<evidence type="ECO:0000313" key="2">
    <source>
        <dbReference type="Proteomes" id="UP001302676"/>
    </source>
</evidence>
<evidence type="ECO:0000313" key="1">
    <source>
        <dbReference type="EMBL" id="KAK4139189.1"/>
    </source>
</evidence>
<accession>A0AAN6UUJ3</accession>
<protein>
    <submittedName>
        <fullName evidence="1">Uncharacterized protein</fullName>
    </submittedName>
</protein>
<gene>
    <name evidence="1" type="ORF">C8A04DRAFT_16080</name>
</gene>
<proteinExistence type="predicted"/>
<keyword evidence="2" id="KW-1185">Reference proteome</keyword>
<reference evidence="1" key="2">
    <citation type="submission" date="2023-05" db="EMBL/GenBank/DDBJ databases">
        <authorList>
            <consortium name="Lawrence Berkeley National Laboratory"/>
            <person name="Steindorff A."/>
            <person name="Hensen N."/>
            <person name="Bonometti L."/>
            <person name="Westerberg I."/>
            <person name="Brannstrom I.O."/>
            <person name="Guillou S."/>
            <person name="Cros-Aarteil S."/>
            <person name="Calhoun S."/>
            <person name="Haridas S."/>
            <person name="Kuo A."/>
            <person name="Mondo S."/>
            <person name="Pangilinan J."/>
            <person name="Riley R."/>
            <person name="Labutti K."/>
            <person name="Andreopoulos B."/>
            <person name="Lipzen A."/>
            <person name="Chen C."/>
            <person name="Yanf M."/>
            <person name="Daum C."/>
            <person name="Ng V."/>
            <person name="Clum A."/>
            <person name="Ohm R."/>
            <person name="Martin F."/>
            <person name="Silar P."/>
            <person name="Natvig D."/>
            <person name="Lalanne C."/>
            <person name="Gautier V."/>
            <person name="Ament-Velasquez S.L."/>
            <person name="Kruys A."/>
            <person name="Hutchinson M.I."/>
            <person name="Powell A.J."/>
            <person name="Barry K."/>
            <person name="Miller A.N."/>
            <person name="Grigoriev I.V."/>
            <person name="Debuchy R."/>
            <person name="Gladieux P."/>
            <person name="Thoren M.H."/>
            <person name="Johannesson H."/>
        </authorList>
    </citation>
    <scope>NUCLEOTIDE SEQUENCE</scope>
    <source>
        <strain evidence="1">CBS 141.50</strain>
    </source>
</reference>
<reference evidence="1" key="1">
    <citation type="journal article" date="2023" name="Mol. Phylogenet. Evol.">
        <title>Genome-scale phylogeny and comparative genomics of the fungal order Sordariales.</title>
        <authorList>
            <person name="Hensen N."/>
            <person name="Bonometti L."/>
            <person name="Westerberg I."/>
            <person name="Brannstrom I.O."/>
            <person name="Guillou S."/>
            <person name="Cros-Aarteil S."/>
            <person name="Calhoun S."/>
            <person name="Haridas S."/>
            <person name="Kuo A."/>
            <person name="Mondo S."/>
            <person name="Pangilinan J."/>
            <person name="Riley R."/>
            <person name="LaButti K."/>
            <person name="Andreopoulos B."/>
            <person name="Lipzen A."/>
            <person name="Chen C."/>
            <person name="Yan M."/>
            <person name="Daum C."/>
            <person name="Ng V."/>
            <person name="Clum A."/>
            <person name="Steindorff A."/>
            <person name="Ohm R.A."/>
            <person name="Martin F."/>
            <person name="Silar P."/>
            <person name="Natvig D.O."/>
            <person name="Lalanne C."/>
            <person name="Gautier V."/>
            <person name="Ament-Velasquez S.L."/>
            <person name="Kruys A."/>
            <person name="Hutchinson M.I."/>
            <person name="Powell A.J."/>
            <person name="Barry K."/>
            <person name="Miller A.N."/>
            <person name="Grigoriev I.V."/>
            <person name="Debuchy R."/>
            <person name="Gladieux P."/>
            <person name="Hiltunen Thoren M."/>
            <person name="Johannesson H."/>
        </authorList>
    </citation>
    <scope>NUCLEOTIDE SEQUENCE</scope>
    <source>
        <strain evidence="1">CBS 141.50</strain>
    </source>
</reference>
<comment type="caution">
    <text evidence="1">The sequence shown here is derived from an EMBL/GenBank/DDBJ whole genome shotgun (WGS) entry which is preliminary data.</text>
</comment>
<organism evidence="1 2">
    <name type="scientific">Dichotomopilus funicola</name>
    <dbReference type="NCBI Taxonomy" id="1934379"/>
    <lineage>
        <taxon>Eukaryota</taxon>
        <taxon>Fungi</taxon>
        <taxon>Dikarya</taxon>
        <taxon>Ascomycota</taxon>
        <taxon>Pezizomycotina</taxon>
        <taxon>Sordariomycetes</taxon>
        <taxon>Sordariomycetidae</taxon>
        <taxon>Sordariales</taxon>
        <taxon>Chaetomiaceae</taxon>
        <taxon>Dichotomopilus</taxon>
    </lineage>
</organism>
<dbReference type="GeneID" id="87815338"/>
<dbReference type="RefSeq" id="XP_062632560.1">
    <property type="nucleotide sequence ID" value="XM_062778725.1"/>
</dbReference>
<name>A0AAN6UUJ3_9PEZI</name>
<dbReference type="AlphaFoldDB" id="A0AAN6UUJ3"/>